<dbReference type="Proteomes" id="UP000615026">
    <property type="component" value="Unassembled WGS sequence"/>
</dbReference>
<reference evidence="4" key="1">
    <citation type="submission" date="2020-10" db="EMBL/GenBank/DDBJ databases">
        <authorList>
            <person name="Castelo-Branco R."/>
            <person name="Eusebio N."/>
            <person name="Adriana R."/>
            <person name="Vieira A."/>
            <person name="Brugerolle De Fraissinette N."/>
            <person name="Rezende De Castro R."/>
            <person name="Schneider M.P."/>
            <person name="Vasconcelos V."/>
            <person name="Leao P.N."/>
        </authorList>
    </citation>
    <scope>NUCLEOTIDE SEQUENCE</scope>
    <source>
        <strain evidence="4">LEGE 11479</strain>
    </source>
</reference>
<dbReference type="InterPro" id="IPR039420">
    <property type="entry name" value="WalR-like"/>
</dbReference>
<dbReference type="EMBL" id="JADEXP010000076">
    <property type="protein sequence ID" value="MBE9067113.1"/>
    <property type="molecule type" value="Genomic_DNA"/>
</dbReference>
<dbReference type="PROSITE" id="PS50110">
    <property type="entry name" value="RESPONSE_REGULATORY"/>
    <property type="match status" value="1"/>
</dbReference>
<dbReference type="RefSeq" id="WP_193993083.1">
    <property type="nucleotide sequence ID" value="NZ_JADEXP010000076.1"/>
</dbReference>
<accession>A0A928X4L4</accession>
<protein>
    <submittedName>
        <fullName evidence="4">Response regulator transcription factor</fullName>
    </submittedName>
</protein>
<dbReference type="AlphaFoldDB" id="A0A928X4L4"/>
<dbReference type="Gene3D" id="3.40.50.2300">
    <property type="match status" value="1"/>
</dbReference>
<proteinExistence type="predicted"/>
<dbReference type="GO" id="GO:0006355">
    <property type="term" value="P:regulation of DNA-templated transcription"/>
    <property type="evidence" value="ECO:0007669"/>
    <property type="project" value="TreeGrafter"/>
</dbReference>
<dbReference type="PANTHER" id="PTHR48111:SF38">
    <property type="entry name" value="TWO-COMPONENT RESPONSE REGULATOR"/>
    <property type="match status" value="1"/>
</dbReference>
<evidence type="ECO:0000256" key="2">
    <source>
        <dbReference type="PROSITE-ProRule" id="PRU00169"/>
    </source>
</evidence>
<evidence type="ECO:0000256" key="1">
    <source>
        <dbReference type="ARBA" id="ARBA00023125"/>
    </source>
</evidence>
<keyword evidence="2" id="KW-0597">Phosphoprotein</keyword>
<dbReference type="GO" id="GO:0000156">
    <property type="term" value="F:phosphorelay response regulator activity"/>
    <property type="evidence" value="ECO:0007669"/>
    <property type="project" value="TreeGrafter"/>
</dbReference>
<evidence type="ECO:0000313" key="5">
    <source>
        <dbReference type="Proteomes" id="UP000615026"/>
    </source>
</evidence>
<dbReference type="GO" id="GO:0000976">
    <property type="term" value="F:transcription cis-regulatory region binding"/>
    <property type="evidence" value="ECO:0007669"/>
    <property type="project" value="TreeGrafter"/>
</dbReference>
<dbReference type="SMART" id="SM00448">
    <property type="entry name" value="REC"/>
    <property type="match status" value="1"/>
</dbReference>
<dbReference type="Pfam" id="PF00072">
    <property type="entry name" value="Response_reg"/>
    <property type="match status" value="1"/>
</dbReference>
<dbReference type="GO" id="GO:0005829">
    <property type="term" value="C:cytosol"/>
    <property type="evidence" value="ECO:0007669"/>
    <property type="project" value="TreeGrafter"/>
</dbReference>
<organism evidence="4 5">
    <name type="scientific">Leptolyngbya cf. ectocarpi LEGE 11479</name>
    <dbReference type="NCBI Taxonomy" id="1828722"/>
    <lineage>
        <taxon>Bacteria</taxon>
        <taxon>Bacillati</taxon>
        <taxon>Cyanobacteriota</taxon>
        <taxon>Cyanophyceae</taxon>
        <taxon>Leptolyngbyales</taxon>
        <taxon>Leptolyngbyaceae</taxon>
        <taxon>Leptolyngbya group</taxon>
        <taxon>Leptolyngbya</taxon>
    </lineage>
</organism>
<sequence length="115" mass="12414">MVNILIAEDEARIATFIAKGLRKAGYTTQIATNGYEAINLAAQCDLMLLDIGLPGVDGWAVLKELGAKASDVPVIVVTALDNAEERDLSLALGADDFVSKPFRFEQLLACIRRHV</sequence>
<evidence type="ECO:0000313" key="4">
    <source>
        <dbReference type="EMBL" id="MBE9067113.1"/>
    </source>
</evidence>
<keyword evidence="1" id="KW-0238">DNA-binding</keyword>
<keyword evidence="5" id="KW-1185">Reference proteome</keyword>
<dbReference type="SUPFAM" id="SSF52172">
    <property type="entry name" value="CheY-like"/>
    <property type="match status" value="1"/>
</dbReference>
<dbReference type="InterPro" id="IPR011006">
    <property type="entry name" value="CheY-like_superfamily"/>
</dbReference>
<comment type="caution">
    <text evidence="4">The sequence shown here is derived from an EMBL/GenBank/DDBJ whole genome shotgun (WGS) entry which is preliminary data.</text>
</comment>
<evidence type="ECO:0000259" key="3">
    <source>
        <dbReference type="PROSITE" id="PS50110"/>
    </source>
</evidence>
<feature type="modified residue" description="4-aspartylphosphate" evidence="2">
    <location>
        <position position="50"/>
    </location>
</feature>
<dbReference type="GO" id="GO:0032993">
    <property type="term" value="C:protein-DNA complex"/>
    <property type="evidence" value="ECO:0007669"/>
    <property type="project" value="TreeGrafter"/>
</dbReference>
<dbReference type="PANTHER" id="PTHR48111">
    <property type="entry name" value="REGULATOR OF RPOS"/>
    <property type="match status" value="1"/>
</dbReference>
<feature type="domain" description="Response regulatory" evidence="3">
    <location>
        <begin position="3"/>
        <end position="115"/>
    </location>
</feature>
<name>A0A928X4L4_LEPEC</name>
<gene>
    <name evidence="4" type="ORF">IQ260_10645</name>
</gene>
<dbReference type="InterPro" id="IPR001789">
    <property type="entry name" value="Sig_transdc_resp-reg_receiver"/>
</dbReference>